<dbReference type="InterPro" id="IPR047324">
    <property type="entry name" value="LbH_gamma_CA-like"/>
</dbReference>
<sequence length="275" mass="29005">MKRQLGPIIGLITTWYHRIHSTIAEIASRDKKPREAGGGDSDAASRGAAFSDETLSRSTFFCSSCNRSTMTTNDTESQPTAKPSASDASDRIRREAVVTVEPDQQLIDPSAFIAPNATVLGEVYIAADVSIWFGAVMRGDTEKIVIGRESNVQDQCVLHCDPGMPCLIGERVTVGHSAIVHGATVEDDALIGIGAIVLNGATIGKGAIVAAGALVTEGTVIPPGMLAVGTPAKPIKEVSDSLRERSREGAQHYVKLGGRYRDEFAGTNVTSGKVD</sequence>
<proteinExistence type="predicted"/>
<feature type="region of interest" description="Disordered" evidence="1">
    <location>
        <begin position="30"/>
        <end position="50"/>
    </location>
</feature>
<dbReference type="Proteomes" id="UP000006222">
    <property type="component" value="Unassembled WGS sequence"/>
</dbReference>
<evidence type="ECO:0000313" key="2">
    <source>
        <dbReference type="EMBL" id="EGF29708.1"/>
    </source>
</evidence>
<feature type="compositionally biased region" description="Low complexity" evidence="1">
    <location>
        <begin position="41"/>
        <end position="50"/>
    </location>
</feature>
<dbReference type="Gene3D" id="2.160.10.10">
    <property type="entry name" value="Hexapeptide repeat proteins"/>
    <property type="match status" value="1"/>
</dbReference>
<gene>
    <name evidence="2" type="ORF">RBWH47_01492</name>
</gene>
<feature type="compositionally biased region" description="Polar residues" evidence="1">
    <location>
        <begin position="68"/>
        <end position="87"/>
    </location>
</feature>
<dbReference type="InterPro" id="IPR050484">
    <property type="entry name" value="Transf_Hexapept/Carb_Anhydrase"/>
</dbReference>
<dbReference type="PANTHER" id="PTHR13061:SF29">
    <property type="entry name" value="GAMMA CARBONIC ANHYDRASE-LIKE 1, MITOCHONDRIAL-RELATED"/>
    <property type="match status" value="1"/>
</dbReference>
<dbReference type="AlphaFoldDB" id="F2AKS8"/>
<dbReference type="EMBL" id="AFAR01000015">
    <property type="protein sequence ID" value="EGF29708.1"/>
    <property type="molecule type" value="Genomic_DNA"/>
</dbReference>
<dbReference type="Pfam" id="PF00132">
    <property type="entry name" value="Hexapep"/>
    <property type="match status" value="1"/>
</dbReference>
<dbReference type="SUPFAM" id="SSF51161">
    <property type="entry name" value="Trimeric LpxA-like enzymes"/>
    <property type="match status" value="1"/>
</dbReference>
<evidence type="ECO:0000313" key="3">
    <source>
        <dbReference type="Proteomes" id="UP000006222"/>
    </source>
</evidence>
<evidence type="ECO:0000256" key="1">
    <source>
        <dbReference type="SAM" id="MobiDB-lite"/>
    </source>
</evidence>
<accession>F2AKS8</accession>
<dbReference type="CDD" id="cd04645">
    <property type="entry name" value="LbH_gamma_CA_like"/>
    <property type="match status" value="1"/>
</dbReference>
<organism evidence="2 3">
    <name type="scientific">Rhodopirellula baltica WH47</name>
    <dbReference type="NCBI Taxonomy" id="991778"/>
    <lineage>
        <taxon>Bacteria</taxon>
        <taxon>Pseudomonadati</taxon>
        <taxon>Planctomycetota</taxon>
        <taxon>Planctomycetia</taxon>
        <taxon>Pirellulales</taxon>
        <taxon>Pirellulaceae</taxon>
        <taxon>Rhodopirellula</taxon>
    </lineage>
</organism>
<dbReference type="InterPro" id="IPR011004">
    <property type="entry name" value="Trimer_LpxA-like_sf"/>
</dbReference>
<dbReference type="PATRIC" id="fig|991778.3.peg.263"/>
<dbReference type="PANTHER" id="PTHR13061">
    <property type="entry name" value="DYNACTIN SUBUNIT P25"/>
    <property type="match status" value="1"/>
</dbReference>
<feature type="region of interest" description="Disordered" evidence="1">
    <location>
        <begin position="68"/>
        <end position="91"/>
    </location>
</feature>
<name>F2AKS8_RHOBT</name>
<reference evidence="2 3" key="1">
    <citation type="journal article" date="2013" name="Mar. Genomics">
        <title>Expression of sulfatases in Rhodopirellula baltica and the diversity of sulfatases in the genus Rhodopirellula.</title>
        <authorList>
            <person name="Wegner C.E."/>
            <person name="Richter-Heitmann T."/>
            <person name="Klindworth A."/>
            <person name="Klockow C."/>
            <person name="Richter M."/>
            <person name="Achstetter T."/>
            <person name="Glockner F.O."/>
            <person name="Harder J."/>
        </authorList>
    </citation>
    <scope>NUCLEOTIDE SEQUENCE [LARGE SCALE GENOMIC DNA]</scope>
    <source>
        <strain evidence="2 3">WH47</strain>
    </source>
</reference>
<comment type="caution">
    <text evidence="2">The sequence shown here is derived from an EMBL/GenBank/DDBJ whole genome shotgun (WGS) entry which is preliminary data.</text>
</comment>
<dbReference type="InterPro" id="IPR001451">
    <property type="entry name" value="Hexapep"/>
</dbReference>
<protein>
    <submittedName>
        <fullName evidence="2">Ferripyochelin-binding protein</fullName>
    </submittedName>
</protein>